<comment type="caution">
    <text evidence="2">The sequence shown here is derived from an EMBL/GenBank/DDBJ whole genome shotgun (WGS) entry which is preliminary data.</text>
</comment>
<dbReference type="GO" id="GO:0051959">
    <property type="term" value="F:dynein light intermediate chain binding"/>
    <property type="evidence" value="ECO:0007669"/>
    <property type="project" value="InterPro"/>
</dbReference>
<gene>
    <name evidence="2" type="ORF">FOZ63_006333</name>
</gene>
<protein>
    <submittedName>
        <fullName evidence="2">Uncharacterized protein</fullName>
    </submittedName>
</protein>
<dbReference type="GO" id="GO:0030286">
    <property type="term" value="C:dynein complex"/>
    <property type="evidence" value="ECO:0007669"/>
    <property type="project" value="InterPro"/>
</dbReference>
<keyword evidence="1" id="KW-0175">Coiled coil</keyword>
<dbReference type="PANTHER" id="PTHR45703">
    <property type="entry name" value="DYNEIN HEAVY CHAIN"/>
    <property type="match status" value="1"/>
</dbReference>
<organism evidence="2 3">
    <name type="scientific">Perkinsus olseni</name>
    <name type="common">Perkinsus atlanticus</name>
    <dbReference type="NCBI Taxonomy" id="32597"/>
    <lineage>
        <taxon>Eukaryota</taxon>
        <taxon>Sar</taxon>
        <taxon>Alveolata</taxon>
        <taxon>Perkinsozoa</taxon>
        <taxon>Perkinsea</taxon>
        <taxon>Perkinsida</taxon>
        <taxon>Perkinsidae</taxon>
        <taxon>Perkinsus</taxon>
    </lineage>
</organism>
<accession>A0A7J6R7A4</accession>
<dbReference type="GO" id="GO:0007018">
    <property type="term" value="P:microtubule-based movement"/>
    <property type="evidence" value="ECO:0007669"/>
    <property type="project" value="InterPro"/>
</dbReference>
<feature type="coiled-coil region" evidence="1">
    <location>
        <begin position="31"/>
        <end position="90"/>
    </location>
</feature>
<proteinExistence type="predicted"/>
<dbReference type="GO" id="GO:0045505">
    <property type="term" value="F:dynein intermediate chain binding"/>
    <property type="evidence" value="ECO:0007669"/>
    <property type="project" value="InterPro"/>
</dbReference>
<dbReference type="Proteomes" id="UP000553632">
    <property type="component" value="Unassembled WGS sequence"/>
</dbReference>
<sequence>VGVLSVEARKVKQLLTPIPQRALTTMKSLLLSALREKCKATGERYAVLNRELDERPAKLESFVAYLQKLARLKREELSELEAAKAGVEELHILARQYKVKLSVDDTVELETLIQLATECTDSKLPAACEFTRARKRSMLEELHAFGDTIEETARNMKAEILDPDGGFIVEAGGGWSSADSILGQLGKMKASAVKLEQQMKWACESEKCIDTHAGGPSMMSSESQLRFTEAPVLAQLIEGAEGVWSEISLWHKLVSKWREERVETCDIGAWKDACSARAAPAQTELQATSKSRLMGGGLMSTQGPNEVERYRPLYEALVQDILE</sequence>
<feature type="non-terminal residue" evidence="2">
    <location>
        <position position="1"/>
    </location>
</feature>
<reference evidence="2 3" key="1">
    <citation type="submission" date="2020-04" db="EMBL/GenBank/DDBJ databases">
        <title>Perkinsus olseni comparative genomics.</title>
        <authorList>
            <person name="Bogema D.R."/>
        </authorList>
    </citation>
    <scope>NUCLEOTIDE SEQUENCE [LARGE SCALE GENOMIC DNA]</scope>
    <source>
        <strain evidence="2 3">ATCC PRA-207</strain>
    </source>
</reference>
<evidence type="ECO:0000313" key="3">
    <source>
        <dbReference type="Proteomes" id="UP000553632"/>
    </source>
</evidence>
<name>A0A7J6R7A4_PEROL</name>
<dbReference type="InterPro" id="IPR026983">
    <property type="entry name" value="DHC"/>
</dbReference>
<dbReference type="AlphaFoldDB" id="A0A7J6R7A4"/>
<keyword evidence="3" id="KW-1185">Reference proteome</keyword>
<evidence type="ECO:0000256" key="1">
    <source>
        <dbReference type="SAM" id="Coils"/>
    </source>
</evidence>
<feature type="non-terminal residue" evidence="2">
    <location>
        <position position="323"/>
    </location>
</feature>
<evidence type="ECO:0000313" key="2">
    <source>
        <dbReference type="EMBL" id="KAF4715580.1"/>
    </source>
</evidence>
<dbReference type="EMBL" id="JABANO010028193">
    <property type="protein sequence ID" value="KAF4715580.1"/>
    <property type="molecule type" value="Genomic_DNA"/>
</dbReference>